<sequence>MLDNEWGTVKGEKKMSAFLEKIQPFLHNDDSVMQNFLLRVLDRNYSGTEEELLCVLETENLSPHTIHRLKKYPVSNKSIEKMIGMFHKSKNPIIQRSLASIILLNADGEALDTHKDSLLKLKPYIHKQTLQLFIDCHYASAEDVFMVLEKHVAQLEEDPYFNQQHFDVGAKMVRELASKAAIDEERVCSIIKESMQKEWMDYKGIYYVMLAGERRVKQAIPMLAELLTRPYGEEVLVETASAALKKIGGDLVVEQVEKYIYNKEAALFAVSVIGSVDTPYAEEVLLEALLDVKDISVKTAIADELCNQLSAKAIPYVATLVENGYDEGLLELDEALYANCKINGIEHPDMLIWKKRIQQREKEFTNRQMEIENLFNQRPTEKKVSVGRNDPCICGSGKKYKKCCLK</sequence>
<dbReference type="Proteomes" id="UP000221020">
    <property type="component" value="Unassembled WGS sequence"/>
</dbReference>
<dbReference type="InterPro" id="IPR000225">
    <property type="entry name" value="Armadillo"/>
</dbReference>
<dbReference type="Gene3D" id="3.10.450.50">
    <property type="match status" value="1"/>
</dbReference>
<dbReference type="SUPFAM" id="SSF48431">
    <property type="entry name" value="Lipovitellin-phosvitin complex, superhelical domain"/>
    <property type="match status" value="1"/>
</dbReference>
<evidence type="ECO:0000313" key="1">
    <source>
        <dbReference type="EMBL" id="PED80222.1"/>
    </source>
</evidence>
<gene>
    <name evidence="1" type="ORF">CON65_23795</name>
</gene>
<dbReference type="InterPro" id="IPR004027">
    <property type="entry name" value="SEC_C_motif"/>
</dbReference>
<protein>
    <recommendedName>
        <fullName evidence="3">SEC-C motif domain protein</fullName>
    </recommendedName>
</protein>
<dbReference type="AlphaFoldDB" id="A0AA91V7X4"/>
<name>A0AA91V7X4_9BACI</name>
<evidence type="ECO:0000313" key="2">
    <source>
        <dbReference type="Proteomes" id="UP000221020"/>
    </source>
</evidence>
<reference evidence="1 2" key="1">
    <citation type="submission" date="2017-09" db="EMBL/GenBank/DDBJ databases">
        <title>Large-scale bioinformatics analysis of Bacillus genomes uncovers conserved roles of natural products in bacterial physiology.</title>
        <authorList>
            <consortium name="Agbiome Team Llc"/>
            <person name="Bleich R.M."/>
            <person name="Grubbs K.J."/>
            <person name="Santa Maria K.C."/>
            <person name="Allen S.E."/>
            <person name="Farag S."/>
            <person name="Shank E.A."/>
            <person name="Bowers A."/>
        </authorList>
    </citation>
    <scope>NUCLEOTIDE SEQUENCE [LARGE SCALE GENOMIC DNA]</scope>
    <source>
        <strain evidence="1 2">AFS092012</strain>
    </source>
</reference>
<comment type="caution">
    <text evidence="1">The sequence shown here is derived from an EMBL/GenBank/DDBJ whole genome shotgun (WGS) entry which is preliminary data.</text>
</comment>
<dbReference type="PROSITE" id="PS50176">
    <property type="entry name" value="ARM_REPEAT"/>
    <property type="match status" value="1"/>
</dbReference>
<dbReference type="SUPFAM" id="SSF103642">
    <property type="entry name" value="Sec-C motif"/>
    <property type="match status" value="1"/>
</dbReference>
<accession>A0AA91V7X4</accession>
<dbReference type="Pfam" id="PF02810">
    <property type="entry name" value="SEC-C"/>
    <property type="match status" value="1"/>
</dbReference>
<evidence type="ECO:0008006" key="3">
    <source>
        <dbReference type="Google" id="ProtNLM"/>
    </source>
</evidence>
<dbReference type="InterPro" id="IPR011030">
    <property type="entry name" value="Lipovitellin_superhlx_dom"/>
</dbReference>
<proteinExistence type="predicted"/>
<dbReference type="EMBL" id="NVOR01000121">
    <property type="protein sequence ID" value="PED80222.1"/>
    <property type="molecule type" value="Genomic_DNA"/>
</dbReference>
<organism evidence="1 2">
    <name type="scientific">Bacillus pseudomycoides</name>
    <dbReference type="NCBI Taxonomy" id="64104"/>
    <lineage>
        <taxon>Bacteria</taxon>
        <taxon>Bacillati</taxon>
        <taxon>Bacillota</taxon>
        <taxon>Bacilli</taxon>
        <taxon>Bacillales</taxon>
        <taxon>Bacillaceae</taxon>
        <taxon>Bacillus</taxon>
        <taxon>Bacillus cereus group</taxon>
    </lineage>
</organism>